<dbReference type="AlphaFoldDB" id="X0Z0R5"/>
<reference evidence="2" key="1">
    <citation type="journal article" date="2014" name="Front. Microbiol.">
        <title>High frequency of phylogenetically diverse reductive dehalogenase-homologous genes in deep subseafloor sedimentary metagenomes.</title>
        <authorList>
            <person name="Kawai M."/>
            <person name="Futagami T."/>
            <person name="Toyoda A."/>
            <person name="Takaki Y."/>
            <person name="Nishi S."/>
            <person name="Hori S."/>
            <person name="Arai W."/>
            <person name="Tsubouchi T."/>
            <person name="Morono Y."/>
            <person name="Uchiyama I."/>
            <person name="Ito T."/>
            <person name="Fujiyama A."/>
            <person name="Inagaki F."/>
            <person name="Takami H."/>
        </authorList>
    </citation>
    <scope>NUCLEOTIDE SEQUENCE</scope>
    <source>
        <strain evidence="2">Expedition CK06-06</strain>
    </source>
</reference>
<comment type="caution">
    <text evidence="2">The sequence shown here is derived from an EMBL/GenBank/DDBJ whole genome shotgun (WGS) entry which is preliminary data.</text>
</comment>
<sequence>MGKYIRVKLSDLKSSRYLSWSQEQLDIKQDIIDNYSPRIKPITISSDYKICDGNHRYNILVNHYGGGHKIIVKKQRYTKRMYDYVGLILGLILLLPFILYQLVNLIVKKLAQLKKVL</sequence>
<name>X0Z0R5_9ZZZZ</name>
<evidence type="ECO:0000256" key="1">
    <source>
        <dbReference type="SAM" id="Phobius"/>
    </source>
</evidence>
<keyword evidence="1" id="KW-1133">Transmembrane helix</keyword>
<evidence type="ECO:0008006" key="3">
    <source>
        <dbReference type="Google" id="ProtNLM"/>
    </source>
</evidence>
<evidence type="ECO:0000313" key="2">
    <source>
        <dbReference type="EMBL" id="GAG54078.1"/>
    </source>
</evidence>
<feature type="transmembrane region" description="Helical" evidence="1">
    <location>
        <begin position="84"/>
        <end position="107"/>
    </location>
</feature>
<keyword evidence="1" id="KW-0812">Transmembrane</keyword>
<dbReference type="EMBL" id="BART01008425">
    <property type="protein sequence ID" value="GAG54078.1"/>
    <property type="molecule type" value="Genomic_DNA"/>
</dbReference>
<keyword evidence="1" id="KW-0472">Membrane</keyword>
<proteinExistence type="predicted"/>
<protein>
    <recommendedName>
        <fullName evidence="3">ParB/Sulfiredoxin domain-containing protein</fullName>
    </recommendedName>
</protein>
<accession>X0Z0R5</accession>
<gene>
    <name evidence="2" type="ORF">S01H4_18954</name>
</gene>
<organism evidence="2">
    <name type="scientific">marine sediment metagenome</name>
    <dbReference type="NCBI Taxonomy" id="412755"/>
    <lineage>
        <taxon>unclassified sequences</taxon>
        <taxon>metagenomes</taxon>
        <taxon>ecological metagenomes</taxon>
    </lineage>
</organism>